<accession>A0A1F6GLF1</accession>
<protein>
    <submittedName>
        <fullName evidence="6">Uncharacterized protein</fullName>
    </submittedName>
</protein>
<proteinExistence type="predicted"/>
<dbReference type="InterPro" id="IPR036188">
    <property type="entry name" value="FAD/NAD-bd_sf"/>
</dbReference>
<dbReference type="Pfam" id="PF03486">
    <property type="entry name" value="HI0933_like"/>
    <property type="match status" value="1"/>
</dbReference>
<dbReference type="InterPro" id="IPR004792">
    <property type="entry name" value="BaiN-like"/>
</dbReference>
<feature type="domain" description="RsdA/BaiN/AoA(So)-like insert" evidence="5">
    <location>
        <begin position="190"/>
        <end position="336"/>
    </location>
</feature>
<organism evidence="6 7">
    <name type="scientific">Candidatus Lambdaproteobacteria bacterium RIFOXYD2_FULL_56_26</name>
    <dbReference type="NCBI Taxonomy" id="1817773"/>
    <lineage>
        <taxon>Bacteria</taxon>
        <taxon>Pseudomonadati</taxon>
        <taxon>Pseudomonadota</taxon>
        <taxon>Candidatus Lambdaproteobacteria</taxon>
    </lineage>
</organism>
<keyword evidence="2" id="KW-0285">Flavoprotein</keyword>
<dbReference type="Gene3D" id="1.10.8.260">
    <property type="entry name" value="HI0933 insert domain-like"/>
    <property type="match status" value="1"/>
</dbReference>
<dbReference type="InterPro" id="IPR057661">
    <property type="entry name" value="RsdA/BaiN/AoA(So)_Rossmann"/>
</dbReference>
<dbReference type="InterPro" id="IPR055178">
    <property type="entry name" value="RsdA/BaiN/AoA(So)-like_dom"/>
</dbReference>
<evidence type="ECO:0000313" key="7">
    <source>
        <dbReference type="Proteomes" id="UP000177583"/>
    </source>
</evidence>
<evidence type="ECO:0000313" key="6">
    <source>
        <dbReference type="EMBL" id="OGG98890.1"/>
    </source>
</evidence>
<dbReference type="AlphaFoldDB" id="A0A1F6GLF1"/>
<sequence length="392" mass="42228">MPDFDLLVLGAGASGLMCAATAAGRGLKVAVLEHNPNPGRKILASGGGRCNFTNLEVRPQDFRSANPHFVKSCLAQYPPSRFLELVKEHKIAFYEKAQGQLFCHQGAREILNLLLGLNQKGKVKLLTGAQEIQVCHQKEPSLFLVQCSLGEFSARNLVVATGGLSYRSLGASDLGMLLARQFGLKVTHTRPALVPLLYKGFTPLAGVSLPAEVEVAGRSLTDDLLFTHQGISGPVVLKASLFWDPGESLQVNLLPGQDLNPLLLEAKASFPQKSLSKTLAQWLPERLVSHWQETFGWPTKGQLQNFSHKELALVAQSLSAWSFVPQGTEGYAKAEVTLGGVSTQELSSKTLEAKKQPGLYFVGELVDMTGLLGGFNLHWAWASGFAAGTAVS</sequence>
<dbReference type="PANTHER" id="PTHR42887:SF2">
    <property type="entry name" value="OS12G0638800 PROTEIN"/>
    <property type="match status" value="1"/>
</dbReference>
<evidence type="ECO:0000259" key="5">
    <source>
        <dbReference type="Pfam" id="PF22780"/>
    </source>
</evidence>
<keyword evidence="3" id="KW-0274">FAD</keyword>
<evidence type="ECO:0000256" key="3">
    <source>
        <dbReference type="ARBA" id="ARBA00022827"/>
    </source>
</evidence>
<gene>
    <name evidence="6" type="ORF">A2557_13355</name>
</gene>
<dbReference type="Proteomes" id="UP000177583">
    <property type="component" value="Unassembled WGS sequence"/>
</dbReference>
<evidence type="ECO:0000256" key="2">
    <source>
        <dbReference type="ARBA" id="ARBA00022630"/>
    </source>
</evidence>
<reference evidence="6 7" key="1">
    <citation type="journal article" date="2016" name="Nat. Commun.">
        <title>Thousands of microbial genomes shed light on interconnected biogeochemical processes in an aquifer system.</title>
        <authorList>
            <person name="Anantharaman K."/>
            <person name="Brown C.T."/>
            <person name="Hug L.A."/>
            <person name="Sharon I."/>
            <person name="Castelle C.J."/>
            <person name="Probst A.J."/>
            <person name="Thomas B.C."/>
            <person name="Singh A."/>
            <person name="Wilkins M.J."/>
            <person name="Karaoz U."/>
            <person name="Brodie E.L."/>
            <person name="Williams K.H."/>
            <person name="Hubbard S.S."/>
            <person name="Banfield J.F."/>
        </authorList>
    </citation>
    <scope>NUCLEOTIDE SEQUENCE [LARGE SCALE GENOMIC DNA]</scope>
</reference>
<dbReference type="EMBL" id="MFNF01000066">
    <property type="protein sequence ID" value="OGG98890.1"/>
    <property type="molecule type" value="Genomic_DNA"/>
</dbReference>
<comment type="caution">
    <text evidence="6">The sequence shown here is derived from an EMBL/GenBank/DDBJ whole genome shotgun (WGS) entry which is preliminary data.</text>
</comment>
<dbReference type="InterPro" id="IPR023166">
    <property type="entry name" value="BaiN-like_dom_sf"/>
</dbReference>
<dbReference type="PANTHER" id="PTHR42887">
    <property type="entry name" value="OS12G0638800 PROTEIN"/>
    <property type="match status" value="1"/>
</dbReference>
<dbReference type="SUPFAM" id="SSF160996">
    <property type="entry name" value="HI0933 insert domain-like"/>
    <property type="match status" value="1"/>
</dbReference>
<evidence type="ECO:0000256" key="1">
    <source>
        <dbReference type="ARBA" id="ARBA00001974"/>
    </source>
</evidence>
<evidence type="ECO:0000259" key="4">
    <source>
        <dbReference type="Pfam" id="PF03486"/>
    </source>
</evidence>
<name>A0A1F6GLF1_9PROT</name>
<dbReference type="Gene3D" id="2.40.30.10">
    <property type="entry name" value="Translation factors"/>
    <property type="match status" value="1"/>
</dbReference>
<feature type="domain" description="RsdA/BaiN/AoA(So)-like Rossmann fold-like" evidence="4">
    <location>
        <begin position="5"/>
        <end position="389"/>
    </location>
</feature>
<dbReference type="Pfam" id="PF22780">
    <property type="entry name" value="HI0933_like_1st"/>
    <property type="match status" value="1"/>
</dbReference>
<comment type="cofactor">
    <cofactor evidence="1">
        <name>FAD</name>
        <dbReference type="ChEBI" id="CHEBI:57692"/>
    </cofactor>
</comment>
<dbReference type="NCBIfam" id="TIGR00275">
    <property type="entry name" value="aminoacetone oxidase family FAD-binding enzyme"/>
    <property type="match status" value="1"/>
</dbReference>
<dbReference type="SUPFAM" id="SSF51905">
    <property type="entry name" value="FAD/NAD(P)-binding domain"/>
    <property type="match status" value="1"/>
</dbReference>
<dbReference type="PRINTS" id="PR00411">
    <property type="entry name" value="PNDRDTASEI"/>
</dbReference>
<dbReference type="Gene3D" id="3.50.50.60">
    <property type="entry name" value="FAD/NAD(P)-binding domain"/>
    <property type="match status" value="1"/>
</dbReference>